<name>A0AB39C8T2_9CAUD</name>
<accession>A0AB39C8T2</accession>
<sequence length="165" mass="16830">MGFQNNVNLNPPIGIEGGFASVSNTHNVLAGSGEIVAGDNGVTVGRFAYVSYATNKADNAKPSDLTNTAIGFVGRGSNFGVIYNWLAEASMVVPKGYGVTLFDRGDFWVKTKTIATVGQSVFADDVTGEISTGAAGATIAGSTEVPLFKVASAGAVGSLIKISAF</sequence>
<dbReference type="Pfam" id="PF23982">
    <property type="entry name" value="XM1_gp53_minor_capsid"/>
    <property type="match status" value="1"/>
</dbReference>
<dbReference type="EMBL" id="PP977194">
    <property type="protein sequence ID" value="XDJ03073.1"/>
    <property type="molecule type" value="Genomic_DNA"/>
</dbReference>
<dbReference type="InterPro" id="IPR056914">
    <property type="entry name" value="Gp53-like"/>
</dbReference>
<evidence type="ECO:0000313" key="1">
    <source>
        <dbReference type="EMBL" id="XDJ03073.1"/>
    </source>
</evidence>
<proteinExistence type="predicted"/>
<reference evidence="1" key="1">
    <citation type="submission" date="2024-07" db="EMBL/GenBank/DDBJ databases">
        <title>Genomic characterization and preclinical evaluation of a locally isolated lytic Acinetobacter phage vB_AbaM-SPB against carbapenem-resistant Acinetobacter baumannii clinical isolate.</title>
        <authorList>
            <person name="Elshamy A.A."/>
            <person name="Saad B.T."/>
            <person name="Mabrouk S.S."/>
            <person name="Aboshanab K.M."/>
        </authorList>
    </citation>
    <scope>NUCLEOTIDE SEQUENCE</scope>
</reference>
<organism evidence="1">
    <name type="scientific">Acinetobacter phage vB_AbaM-SPB</name>
    <dbReference type="NCBI Taxonomy" id="3236747"/>
    <lineage>
        <taxon>Viruses</taxon>
        <taxon>Duplodnaviria</taxon>
        <taxon>Heunggongvirae</taxon>
        <taxon>Uroviricota</taxon>
        <taxon>Caudoviricetes</taxon>
        <taxon>Obolenskvirus</taxon>
    </lineage>
</organism>
<protein>
    <submittedName>
        <fullName evidence="1">Minor head protein</fullName>
    </submittedName>
</protein>